<dbReference type="RefSeq" id="WP_270040882.1">
    <property type="nucleotide sequence ID" value="NZ_JAPDOD010000013.1"/>
</dbReference>
<dbReference type="InterPro" id="IPR023187">
    <property type="entry name" value="Tscrpt_reg_MarR-type_CS"/>
</dbReference>
<dbReference type="Pfam" id="PF12802">
    <property type="entry name" value="MarR_2"/>
    <property type="match status" value="1"/>
</dbReference>
<evidence type="ECO:0000256" key="1">
    <source>
        <dbReference type="ARBA" id="ARBA00023015"/>
    </source>
</evidence>
<dbReference type="PANTHER" id="PTHR33164:SF104">
    <property type="entry name" value="TRANSCRIPTIONAL REGULATORY PROTEIN"/>
    <property type="match status" value="1"/>
</dbReference>
<evidence type="ECO:0000313" key="5">
    <source>
        <dbReference type="EMBL" id="MDA0161666.1"/>
    </source>
</evidence>
<evidence type="ECO:0000256" key="3">
    <source>
        <dbReference type="ARBA" id="ARBA00023163"/>
    </source>
</evidence>
<dbReference type="PRINTS" id="PR00598">
    <property type="entry name" value="HTHMARR"/>
</dbReference>
<dbReference type="GO" id="GO:0006950">
    <property type="term" value="P:response to stress"/>
    <property type="evidence" value="ECO:0007669"/>
    <property type="project" value="TreeGrafter"/>
</dbReference>
<dbReference type="SUPFAM" id="SSF46785">
    <property type="entry name" value="Winged helix' DNA-binding domain"/>
    <property type="match status" value="1"/>
</dbReference>
<dbReference type="InterPro" id="IPR036390">
    <property type="entry name" value="WH_DNA-bd_sf"/>
</dbReference>
<dbReference type="PROSITE" id="PS01117">
    <property type="entry name" value="HTH_MARR_1"/>
    <property type="match status" value="1"/>
</dbReference>
<keyword evidence="6" id="KW-1185">Reference proteome</keyword>
<feature type="domain" description="HTH marR-type" evidence="4">
    <location>
        <begin position="29"/>
        <end position="164"/>
    </location>
</feature>
<dbReference type="GO" id="GO:0003700">
    <property type="term" value="F:DNA-binding transcription factor activity"/>
    <property type="evidence" value="ECO:0007669"/>
    <property type="project" value="InterPro"/>
</dbReference>
<dbReference type="InterPro" id="IPR036388">
    <property type="entry name" value="WH-like_DNA-bd_sf"/>
</dbReference>
<protein>
    <submittedName>
        <fullName evidence="5">MarR family transcriptional regulator</fullName>
    </submittedName>
</protein>
<dbReference type="InterPro" id="IPR036034">
    <property type="entry name" value="PDZ_sf"/>
</dbReference>
<evidence type="ECO:0000313" key="6">
    <source>
        <dbReference type="Proteomes" id="UP001149140"/>
    </source>
</evidence>
<dbReference type="InterPro" id="IPR000835">
    <property type="entry name" value="HTH_MarR-typ"/>
</dbReference>
<accession>A0A9X3MTP6</accession>
<dbReference type="SUPFAM" id="SSF50156">
    <property type="entry name" value="PDZ domain-like"/>
    <property type="match status" value="1"/>
</dbReference>
<dbReference type="SMART" id="SM00347">
    <property type="entry name" value="HTH_MARR"/>
    <property type="match status" value="1"/>
</dbReference>
<dbReference type="Gene3D" id="2.30.42.10">
    <property type="match status" value="1"/>
</dbReference>
<dbReference type="Gene3D" id="1.10.10.10">
    <property type="entry name" value="Winged helix-like DNA-binding domain superfamily/Winged helix DNA-binding domain"/>
    <property type="match status" value="1"/>
</dbReference>
<dbReference type="PANTHER" id="PTHR33164">
    <property type="entry name" value="TRANSCRIPTIONAL REGULATOR, MARR FAMILY"/>
    <property type="match status" value="1"/>
</dbReference>
<evidence type="ECO:0000259" key="4">
    <source>
        <dbReference type="PROSITE" id="PS50995"/>
    </source>
</evidence>
<organism evidence="5 6">
    <name type="scientific">Solirubrobacter ginsenosidimutans</name>
    <dbReference type="NCBI Taxonomy" id="490573"/>
    <lineage>
        <taxon>Bacteria</taxon>
        <taxon>Bacillati</taxon>
        <taxon>Actinomycetota</taxon>
        <taxon>Thermoleophilia</taxon>
        <taxon>Solirubrobacterales</taxon>
        <taxon>Solirubrobacteraceae</taxon>
        <taxon>Solirubrobacter</taxon>
    </lineage>
</organism>
<keyword evidence="1" id="KW-0805">Transcription regulation</keyword>
<name>A0A9X3MTP6_9ACTN</name>
<dbReference type="Proteomes" id="UP001149140">
    <property type="component" value="Unassembled WGS sequence"/>
</dbReference>
<sequence>MDANCVPRDSVDALLASWDERRPELDFAPVGVISRLARVRGHVDRELNELFEAHGLSAANFGVLVTLARIGDERGVSQRQLMDELGLTSGTISVRMDRLVELGLIERKPDPESKRTTLITLTARGRELFERIVPAHLANERRLLAALGDDELQTLAGLLRKLLVSFEGSRPAAHPRLGLTLAPAHAAIALRDAVGLPSLPALLVRGVEADSPAFAAGLRTGDVLHDLRSIADLYAAIDAASGDLSLRVLRGVDELTVTVALDDVTVSAASTGRGARDEHIV</sequence>
<dbReference type="AlphaFoldDB" id="A0A9X3MTP6"/>
<dbReference type="InterPro" id="IPR039422">
    <property type="entry name" value="MarR/SlyA-like"/>
</dbReference>
<dbReference type="PROSITE" id="PS50995">
    <property type="entry name" value="HTH_MARR_2"/>
    <property type="match status" value="1"/>
</dbReference>
<keyword evidence="3" id="KW-0804">Transcription</keyword>
<dbReference type="EMBL" id="JAPDOD010000013">
    <property type="protein sequence ID" value="MDA0161666.1"/>
    <property type="molecule type" value="Genomic_DNA"/>
</dbReference>
<keyword evidence="2" id="KW-0238">DNA-binding</keyword>
<dbReference type="GO" id="GO:0003677">
    <property type="term" value="F:DNA binding"/>
    <property type="evidence" value="ECO:0007669"/>
    <property type="project" value="UniProtKB-KW"/>
</dbReference>
<gene>
    <name evidence="5" type="ORF">OM076_15415</name>
</gene>
<comment type="caution">
    <text evidence="5">The sequence shown here is derived from an EMBL/GenBank/DDBJ whole genome shotgun (WGS) entry which is preliminary data.</text>
</comment>
<reference evidence="5" key="1">
    <citation type="submission" date="2022-10" db="EMBL/GenBank/DDBJ databases">
        <title>The WGS of Solirubrobacter ginsenosidimutans DSM 21036.</title>
        <authorList>
            <person name="Jiang Z."/>
        </authorList>
    </citation>
    <scope>NUCLEOTIDE SEQUENCE</scope>
    <source>
        <strain evidence="5">DSM 21036</strain>
    </source>
</reference>
<proteinExistence type="predicted"/>
<evidence type="ECO:0000256" key="2">
    <source>
        <dbReference type="ARBA" id="ARBA00023125"/>
    </source>
</evidence>